<dbReference type="EMBL" id="AMZH03022820">
    <property type="protein sequence ID" value="RRT36994.1"/>
    <property type="molecule type" value="Genomic_DNA"/>
</dbReference>
<protein>
    <submittedName>
        <fullName evidence="1">Uncharacterized protein</fullName>
    </submittedName>
</protein>
<organism evidence="1 2">
    <name type="scientific">Ensete ventricosum</name>
    <name type="common">Abyssinian banana</name>
    <name type="synonym">Musa ensete</name>
    <dbReference type="NCBI Taxonomy" id="4639"/>
    <lineage>
        <taxon>Eukaryota</taxon>
        <taxon>Viridiplantae</taxon>
        <taxon>Streptophyta</taxon>
        <taxon>Embryophyta</taxon>
        <taxon>Tracheophyta</taxon>
        <taxon>Spermatophyta</taxon>
        <taxon>Magnoliopsida</taxon>
        <taxon>Liliopsida</taxon>
        <taxon>Zingiberales</taxon>
        <taxon>Musaceae</taxon>
        <taxon>Ensete</taxon>
    </lineage>
</organism>
<accession>A0A426XC18</accession>
<evidence type="ECO:0000313" key="1">
    <source>
        <dbReference type="EMBL" id="RRT36994.1"/>
    </source>
</evidence>
<dbReference type="Proteomes" id="UP000287651">
    <property type="component" value="Unassembled WGS sequence"/>
</dbReference>
<name>A0A426XC18_ENSVE</name>
<sequence length="212" mass="23191">MTPSTLLVSFSLTKPIAMSLPSTPPAHGSVEPTAYVGTIFHQIYRFATPLPEEHPQASPFSPHSNLVLSIAVLKQQRRYAPPLYSFPSQQHPPAIVVATSSQLPNRCSSSSPATASSASCDFFLHRSLHLLLARDLPKEEISVSSFFWCPALGWRRSHRSSALSTTVEAPHPTVASSHRPLWRWLLPPTPIADAPTAPLSLSARPFLYSCHP</sequence>
<comment type="caution">
    <text evidence="1">The sequence shown here is derived from an EMBL/GenBank/DDBJ whole genome shotgun (WGS) entry which is preliminary data.</text>
</comment>
<dbReference type="AlphaFoldDB" id="A0A426XC18"/>
<evidence type="ECO:0000313" key="2">
    <source>
        <dbReference type="Proteomes" id="UP000287651"/>
    </source>
</evidence>
<reference evidence="1 2" key="1">
    <citation type="journal article" date="2014" name="Agronomy (Basel)">
        <title>A Draft Genome Sequence for Ensete ventricosum, the Drought-Tolerant Tree Against Hunger.</title>
        <authorList>
            <person name="Harrison J."/>
            <person name="Moore K.A."/>
            <person name="Paszkiewicz K."/>
            <person name="Jones T."/>
            <person name="Grant M."/>
            <person name="Ambacheew D."/>
            <person name="Muzemil S."/>
            <person name="Studholme D.J."/>
        </authorList>
    </citation>
    <scope>NUCLEOTIDE SEQUENCE [LARGE SCALE GENOMIC DNA]</scope>
</reference>
<proteinExistence type="predicted"/>
<gene>
    <name evidence="1" type="ORF">B296_00045091</name>
</gene>